<gene>
    <name evidence="2" type="ORF">C8C77_12162</name>
</gene>
<dbReference type="RefSeq" id="WP_111572868.1">
    <property type="nucleotide sequence ID" value="NZ_QLME01000020.1"/>
</dbReference>
<dbReference type="Proteomes" id="UP000294697">
    <property type="component" value="Unassembled WGS sequence"/>
</dbReference>
<evidence type="ECO:0000313" key="2">
    <source>
        <dbReference type="EMBL" id="TDW01363.1"/>
    </source>
</evidence>
<proteinExistence type="predicted"/>
<keyword evidence="1" id="KW-0812">Transmembrane</keyword>
<keyword evidence="1" id="KW-0472">Membrane</keyword>
<evidence type="ECO:0000313" key="3">
    <source>
        <dbReference type="Proteomes" id="UP000294697"/>
    </source>
</evidence>
<sequence length="73" mass="8654">MGETNKIVIITILLVLISSLNAFAFFNPKGKVEKVLKKEFKNKIEIVKYEKQYYWDRIRSKGFSTVYLHKRIS</sequence>
<accession>A0A4R7YVV0</accession>
<reference evidence="2 3" key="1">
    <citation type="submission" date="2019-03" db="EMBL/GenBank/DDBJ databases">
        <title>Subsurface microbial communities from deep shales in Ohio and West Virginia, USA.</title>
        <authorList>
            <person name="Wrighton K."/>
        </authorList>
    </citation>
    <scope>NUCLEOTIDE SEQUENCE [LARGE SCALE GENOMIC DNA]</scope>
    <source>
        <strain evidence="2 3">MSL9.2</strain>
    </source>
</reference>
<organism evidence="2 3">
    <name type="scientific">Halanaerobium saccharolyticum</name>
    <dbReference type="NCBI Taxonomy" id="43595"/>
    <lineage>
        <taxon>Bacteria</taxon>
        <taxon>Bacillati</taxon>
        <taxon>Bacillota</taxon>
        <taxon>Clostridia</taxon>
        <taxon>Halanaerobiales</taxon>
        <taxon>Halanaerobiaceae</taxon>
        <taxon>Halanaerobium</taxon>
    </lineage>
</organism>
<keyword evidence="1" id="KW-1133">Transmembrane helix</keyword>
<evidence type="ECO:0000256" key="1">
    <source>
        <dbReference type="SAM" id="Phobius"/>
    </source>
</evidence>
<feature type="transmembrane region" description="Helical" evidence="1">
    <location>
        <begin position="6"/>
        <end position="26"/>
    </location>
</feature>
<dbReference type="EMBL" id="SODA01000021">
    <property type="protein sequence ID" value="TDW01363.1"/>
    <property type="molecule type" value="Genomic_DNA"/>
</dbReference>
<comment type="caution">
    <text evidence="2">The sequence shown here is derived from an EMBL/GenBank/DDBJ whole genome shotgun (WGS) entry which is preliminary data.</text>
</comment>
<protein>
    <submittedName>
        <fullName evidence="2">Uncharacterized protein</fullName>
    </submittedName>
</protein>
<dbReference type="AlphaFoldDB" id="A0A4R7YVV0"/>
<name>A0A4R7YVV0_9FIRM</name>